<dbReference type="PANTHER" id="PTHR43708">
    <property type="entry name" value="CONSERVED EXPRESSED OXIDOREDUCTASE (EUROFUNG)"/>
    <property type="match status" value="1"/>
</dbReference>
<dbReference type="InterPro" id="IPR051317">
    <property type="entry name" value="Gfo/Idh/MocA_oxidoreduct"/>
</dbReference>
<reference evidence="3 4" key="1">
    <citation type="journal article" date="2023" name="IMA Fungus">
        <title>Comparative genomic study of the Penicillium genus elucidates a diverse pangenome and 15 lateral gene transfer events.</title>
        <authorList>
            <person name="Petersen C."/>
            <person name="Sorensen T."/>
            <person name="Nielsen M.R."/>
            <person name="Sondergaard T.E."/>
            <person name="Sorensen J.L."/>
            <person name="Fitzpatrick D.A."/>
            <person name="Frisvad J.C."/>
            <person name="Nielsen K.L."/>
        </authorList>
    </citation>
    <scope>NUCLEOTIDE SEQUENCE [LARGE SCALE GENOMIC DNA]</scope>
    <source>
        <strain evidence="3 4">IBT 35679</strain>
    </source>
</reference>
<evidence type="ECO:0000313" key="4">
    <source>
        <dbReference type="Proteomes" id="UP001220324"/>
    </source>
</evidence>
<gene>
    <name evidence="3" type="ORF">N7494_002869</name>
</gene>
<dbReference type="Pfam" id="PF22685">
    <property type="entry name" value="Gal80p_C-like"/>
    <property type="match status" value="1"/>
</dbReference>
<dbReference type="EMBL" id="JAQIZZ010000002">
    <property type="protein sequence ID" value="KAJ5553491.1"/>
    <property type="molecule type" value="Genomic_DNA"/>
</dbReference>
<evidence type="ECO:0000259" key="1">
    <source>
        <dbReference type="Pfam" id="PF01408"/>
    </source>
</evidence>
<evidence type="ECO:0000259" key="2">
    <source>
        <dbReference type="Pfam" id="PF22685"/>
    </source>
</evidence>
<comment type="caution">
    <text evidence="3">The sequence shown here is derived from an EMBL/GenBank/DDBJ whole genome shotgun (WGS) entry which is preliminary data.</text>
</comment>
<accession>A0AAD6D5L5</accession>
<sequence length="382" mass="40981">MSPPLRTAIIGLSSGATTNWAAAAHLPSLLSPSGKTVFTINALCNSSTTAASNAIETYNLDSSTVKPYGDPASLAADPAIDLVLCNTRVDKHHETVLPSLLAGKDVYIEWPIASNKSEIDELLAAATQGGGRVAVGLQGRFAPPVVRVKEILASGRIGKLLNSEVRFFGGTRDREILPVGLKYFAERNIGGNPITIGVGHVIDYIQSVVGDIIPGTDHVHLQIQRPDIRVRDPQTNVIIDSIRSDVPDLLSLHGSLPESSHVRANASLIAYFHRGQPYPGDPSLSWTLTGETGTIRLTAPAGISLQADAYAEPVTIAVHQFDTDKVDQVSWAWSERQAQVPVPARSVLHSLISFGNKDESGYVSLEDAARRAEQIEGWLKGW</sequence>
<dbReference type="AlphaFoldDB" id="A0AAD6D5L5"/>
<dbReference type="Pfam" id="PF01408">
    <property type="entry name" value="GFO_IDH_MocA"/>
    <property type="match status" value="1"/>
</dbReference>
<dbReference type="Gene3D" id="3.40.50.720">
    <property type="entry name" value="NAD(P)-binding Rossmann-like Domain"/>
    <property type="match status" value="1"/>
</dbReference>
<protein>
    <recommendedName>
        <fullName evidence="5">Gfo/Idh/MocA-like oxidoreductase N-terminal domain-containing protein</fullName>
    </recommendedName>
</protein>
<dbReference type="PANTHER" id="PTHR43708:SF1">
    <property type="entry name" value="GALACTOSE_LACTOSE METABOLISM REGULATORY PROTEIN GAL80"/>
    <property type="match status" value="1"/>
</dbReference>
<dbReference type="Proteomes" id="UP001220324">
    <property type="component" value="Unassembled WGS sequence"/>
</dbReference>
<dbReference type="InterPro" id="IPR000683">
    <property type="entry name" value="Gfo/Idh/MocA-like_OxRdtase_N"/>
</dbReference>
<dbReference type="SUPFAM" id="SSF51735">
    <property type="entry name" value="NAD(P)-binding Rossmann-fold domains"/>
    <property type="match status" value="1"/>
</dbReference>
<feature type="domain" description="Gfo/Idh/MocA-like oxidoreductase N-terminal" evidence="1">
    <location>
        <begin position="6"/>
        <end position="136"/>
    </location>
</feature>
<feature type="domain" description="Gal80p-like C-terminal" evidence="2">
    <location>
        <begin position="143"/>
        <end position="298"/>
    </location>
</feature>
<organism evidence="3 4">
    <name type="scientific">Penicillium frequentans</name>
    <dbReference type="NCBI Taxonomy" id="3151616"/>
    <lineage>
        <taxon>Eukaryota</taxon>
        <taxon>Fungi</taxon>
        <taxon>Dikarya</taxon>
        <taxon>Ascomycota</taxon>
        <taxon>Pezizomycotina</taxon>
        <taxon>Eurotiomycetes</taxon>
        <taxon>Eurotiomycetidae</taxon>
        <taxon>Eurotiales</taxon>
        <taxon>Aspergillaceae</taxon>
        <taxon>Penicillium</taxon>
    </lineage>
</organism>
<dbReference type="SUPFAM" id="SSF55347">
    <property type="entry name" value="Glyceraldehyde-3-phosphate dehydrogenase-like, C-terminal domain"/>
    <property type="match status" value="1"/>
</dbReference>
<evidence type="ECO:0000313" key="3">
    <source>
        <dbReference type="EMBL" id="KAJ5553491.1"/>
    </source>
</evidence>
<dbReference type="InterPro" id="IPR055080">
    <property type="entry name" value="Gal80p-like_C"/>
</dbReference>
<evidence type="ECO:0008006" key="5">
    <source>
        <dbReference type="Google" id="ProtNLM"/>
    </source>
</evidence>
<keyword evidence="4" id="KW-1185">Reference proteome</keyword>
<name>A0AAD6D5L5_9EURO</name>
<dbReference type="GO" id="GO:0000166">
    <property type="term" value="F:nucleotide binding"/>
    <property type="evidence" value="ECO:0007669"/>
    <property type="project" value="InterPro"/>
</dbReference>
<dbReference type="InterPro" id="IPR036291">
    <property type="entry name" value="NAD(P)-bd_dom_sf"/>
</dbReference>
<proteinExistence type="predicted"/>
<dbReference type="Gene3D" id="3.30.360.10">
    <property type="entry name" value="Dihydrodipicolinate Reductase, domain 2"/>
    <property type="match status" value="1"/>
</dbReference>